<evidence type="ECO:0000256" key="1">
    <source>
        <dbReference type="SAM" id="SignalP"/>
    </source>
</evidence>
<accession>A0A6L6IU79</accession>
<evidence type="ECO:0000313" key="3">
    <source>
        <dbReference type="Proteomes" id="UP000477739"/>
    </source>
</evidence>
<dbReference type="Proteomes" id="UP000477739">
    <property type="component" value="Unassembled WGS sequence"/>
</dbReference>
<evidence type="ECO:0008006" key="4">
    <source>
        <dbReference type="Google" id="ProtNLM"/>
    </source>
</evidence>
<dbReference type="EMBL" id="WMJZ01000034">
    <property type="protein sequence ID" value="MTH48293.1"/>
    <property type="molecule type" value="Genomic_DNA"/>
</dbReference>
<name>A0A6L6IU79_9ENTR</name>
<feature type="signal peptide" evidence="1">
    <location>
        <begin position="1"/>
        <end position="25"/>
    </location>
</feature>
<dbReference type="RefSeq" id="WP_155109775.1">
    <property type="nucleotide sequence ID" value="NZ_WMJZ01000034.1"/>
</dbReference>
<keyword evidence="1" id="KW-0732">Signal</keyword>
<reference evidence="2 3" key="1">
    <citation type="submission" date="2019-11" db="EMBL/GenBank/DDBJ databases">
        <title>Escherichia alba sp. nov. isolated from the gut of plastic-eating superworms Zophobas atratus.</title>
        <authorList>
            <person name="Yang Y."/>
        </authorList>
    </citation>
    <scope>NUCLEOTIDE SEQUENCE [LARGE SCALE GENOMIC DNA]</scope>
    <source>
        <strain evidence="3">BIT-B35</strain>
    </source>
</reference>
<keyword evidence="3" id="KW-1185">Reference proteome</keyword>
<comment type="caution">
    <text evidence="2">The sequence shown here is derived from an EMBL/GenBank/DDBJ whole genome shotgun (WGS) entry which is preliminary data.</text>
</comment>
<organism evidence="2 3">
    <name type="scientific">Intestinirhabdus alba</name>
    <dbReference type="NCBI Taxonomy" id="2899544"/>
    <lineage>
        <taxon>Bacteria</taxon>
        <taxon>Pseudomonadati</taxon>
        <taxon>Pseudomonadota</taxon>
        <taxon>Gammaproteobacteria</taxon>
        <taxon>Enterobacterales</taxon>
        <taxon>Enterobacteriaceae</taxon>
        <taxon>Intestinirhabdus</taxon>
    </lineage>
</organism>
<dbReference type="AlphaFoldDB" id="A0A6L6IU79"/>
<sequence length="192" mass="21449">MKYNKILNKFPFFMLALILSSKSSANNIPNPQFSDYQVPVSQGPFEEKLHLTKLQGKYSLYWKNKTQEQLTRSVNFAGHYRIYTIFGGHGEECKNDNWVCGWVLDKQTGKVVATLPADDNGSSIYADIADNGTPTGLPFQMDAFKNSSMIAITGQSIPAMNKTEEAPVCKTVIFNFNGNKYIRLIESLAGCD</sequence>
<protein>
    <recommendedName>
        <fullName evidence="4">Adhesin</fullName>
    </recommendedName>
</protein>
<gene>
    <name evidence="2" type="ORF">GJV78_18970</name>
</gene>
<feature type="chain" id="PRO_5027090237" description="Adhesin" evidence="1">
    <location>
        <begin position="26"/>
        <end position="192"/>
    </location>
</feature>
<proteinExistence type="predicted"/>
<dbReference type="OrthoDB" id="6505582at2"/>
<evidence type="ECO:0000313" key="2">
    <source>
        <dbReference type="EMBL" id="MTH48293.1"/>
    </source>
</evidence>